<comment type="caution">
    <text evidence="2">The sequence shown here is derived from an EMBL/GenBank/DDBJ whole genome shotgun (WGS) entry which is preliminary data.</text>
</comment>
<sequence length="162" mass="18064">MFPTTHVPATTRHGPNIDADPSVHFTTSADSFITDWNVPSPALRLQLDSSAYNLEELLMVKTCAKLKKGQIESHPWPKNLSAAAFTYAFSTGVHLSTAAHPIVVRLITAIIRAMCPDMHFSSFILERMVTLYSLLDSDCPILSPSRCLWYRTTPMTDELKGR</sequence>
<name>A0A1Q9EQC0_SYMMI</name>
<dbReference type="OrthoDB" id="10271393at2759"/>
<reference evidence="2 3" key="1">
    <citation type="submission" date="2016-02" db="EMBL/GenBank/DDBJ databases">
        <title>Genome analysis of coral dinoflagellate symbionts highlights evolutionary adaptations to a symbiotic lifestyle.</title>
        <authorList>
            <person name="Aranda M."/>
            <person name="Li Y."/>
            <person name="Liew Y.J."/>
            <person name="Baumgarten S."/>
            <person name="Simakov O."/>
            <person name="Wilson M."/>
            <person name="Piel J."/>
            <person name="Ashoor H."/>
            <person name="Bougouffa S."/>
            <person name="Bajic V.B."/>
            <person name="Ryu T."/>
            <person name="Ravasi T."/>
            <person name="Bayer T."/>
            <person name="Micklem G."/>
            <person name="Kim H."/>
            <person name="Bhak J."/>
            <person name="Lajeunesse T.C."/>
            <person name="Voolstra C.R."/>
        </authorList>
    </citation>
    <scope>NUCLEOTIDE SEQUENCE [LARGE SCALE GENOMIC DNA]</scope>
    <source>
        <strain evidence="2 3">CCMP2467</strain>
    </source>
</reference>
<evidence type="ECO:0000256" key="1">
    <source>
        <dbReference type="SAM" id="MobiDB-lite"/>
    </source>
</evidence>
<keyword evidence="3" id="KW-1185">Reference proteome</keyword>
<evidence type="ECO:0000313" key="2">
    <source>
        <dbReference type="EMBL" id="OLQ09636.1"/>
    </source>
</evidence>
<dbReference type="AlphaFoldDB" id="A0A1Q9EQC0"/>
<accession>A0A1Q9EQC0</accession>
<evidence type="ECO:0000313" key="3">
    <source>
        <dbReference type="Proteomes" id="UP000186817"/>
    </source>
</evidence>
<protein>
    <submittedName>
        <fullName evidence="2">Uncharacterized protein</fullName>
    </submittedName>
</protein>
<gene>
    <name evidence="2" type="ORF">AK812_SmicGene6726</name>
</gene>
<feature type="region of interest" description="Disordered" evidence="1">
    <location>
        <begin position="1"/>
        <end position="20"/>
    </location>
</feature>
<organism evidence="2 3">
    <name type="scientific">Symbiodinium microadriaticum</name>
    <name type="common">Dinoflagellate</name>
    <name type="synonym">Zooxanthella microadriatica</name>
    <dbReference type="NCBI Taxonomy" id="2951"/>
    <lineage>
        <taxon>Eukaryota</taxon>
        <taxon>Sar</taxon>
        <taxon>Alveolata</taxon>
        <taxon>Dinophyceae</taxon>
        <taxon>Suessiales</taxon>
        <taxon>Symbiodiniaceae</taxon>
        <taxon>Symbiodinium</taxon>
    </lineage>
</organism>
<dbReference type="Proteomes" id="UP000186817">
    <property type="component" value="Unassembled WGS sequence"/>
</dbReference>
<dbReference type="EMBL" id="LSRX01000093">
    <property type="protein sequence ID" value="OLQ09636.1"/>
    <property type="molecule type" value="Genomic_DNA"/>
</dbReference>
<proteinExistence type="predicted"/>